<dbReference type="AlphaFoldDB" id="A0A1C3E769"/>
<reference evidence="1 2" key="1">
    <citation type="submission" date="2016-05" db="EMBL/GenBank/DDBJ databases">
        <title>Genomic and physiological characterization of Planctopirus sp. isolated from fresh water lake.</title>
        <authorList>
            <person name="Subhash Y."/>
            <person name="Ramana C."/>
        </authorList>
    </citation>
    <scope>NUCLEOTIDE SEQUENCE [LARGE SCALE GENOMIC DNA]</scope>
    <source>
        <strain evidence="1 2">JC280</strain>
    </source>
</reference>
<keyword evidence="2" id="KW-1185">Reference proteome</keyword>
<gene>
    <name evidence="1" type="ORF">A6X21_09765</name>
</gene>
<sequence>MIVPEPIFNHVKAQAYLSGMRFPEYVARFLKEAWPLTDNRQPVATSELQVAEIVSPQDSEA</sequence>
<accession>A0A1C3E769</accession>
<organism evidence="1 2">
    <name type="scientific">Planctopirus hydrillae</name>
    <dbReference type="NCBI Taxonomy" id="1841610"/>
    <lineage>
        <taxon>Bacteria</taxon>
        <taxon>Pseudomonadati</taxon>
        <taxon>Planctomycetota</taxon>
        <taxon>Planctomycetia</taxon>
        <taxon>Planctomycetales</taxon>
        <taxon>Planctomycetaceae</taxon>
        <taxon>Planctopirus</taxon>
    </lineage>
</organism>
<evidence type="ECO:0000313" key="2">
    <source>
        <dbReference type="Proteomes" id="UP000094828"/>
    </source>
</evidence>
<evidence type="ECO:0000313" key="1">
    <source>
        <dbReference type="EMBL" id="ODA29092.1"/>
    </source>
</evidence>
<comment type="caution">
    <text evidence="1">The sequence shown here is derived from an EMBL/GenBank/DDBJ whole genome shotgun (WGS) entry which is preliminary data.</text>
</comment>
<dbReference type="EMBL" id="LYDR01000144">
    <property type="protein sequence ID" value="ODA29092.1"/>
    <property type="molecule type" value="Genomic_DNA"/>
</dbReference>
<name>A0A1C3E769_9PLAN</name>
<dbReference type="Proteomes" id="UP000094828">
    <property type="component" value="Unassembled WGS sequence"/>
</dbReference>
<proteinExistence type="predicted"/>
<protein>
    <submittedName>
        <fullName evidence="1">Uncharacterized protein</fullName>
    </submittedName>
</protein>